<dbReference type="EMBL" id="JAAQRI010000420">
    <property type="protein sequence ID" value="KAF5615121.1"/>
    <property type="molecule type" value="Genomic_DNA"/>
</dbReference>
<feature type="compositionally biased region" description="Basic and acidic residues" evidence="2">
    <location>
        <begin position="1"/>
        <end position="10"/>
    </location>
</feature>
<dbReference type="GO" id="GO:0008270">
    <property type="term" value="F:zinc ion binding"/>
    <property type="evidence" value="ECO:0007669"/>
    <property type="project" value="InterPro"/>
</dbReference>
<comment type="caution">
    <text evidence="4">The sequence shown here is derived from an EMBL/GenBank/DDBJ whole genome shotgun (WGS) entry which is preliminary data.</text>
</comment>
<feature type="domain" description="Zn(2)-C6 fungal-type" evidence="3">
    <location>
        <begin position="231"/>
        <end position="261"/>
    </location>
</feature>
<dbReference type="Proteomes" id="UP000530670">
    <property type="component" value="Unassembled WGS sequence"/>
</dbReference>
<evidence type="ECO:0000259" key="3">
    <source>
        <dbReference type="PROSITE" id="PS50048"/>
    </source>
</evidence>
<feature type="region of interest" description="Disordered" evidence="2">
    <location>
        <begin position="161"/>
        <end position="183"/>
    </location>
</feature>
<dbReference type="PROSITE" id="PS50048">
    <property type="entry name" value="ZN2_CY6_FUNGAL_2"/>
    <property type="match status" value="1"/>
</dbReference>
<evidence type="ECO:0000313" key="4">
    <source>
        <dbReference type="EMBL" id="KAF5615121.1"/>
    </source>
</evidence>
<accession>A0A8H5V971</accession>
<feature type="compositionally biased region" description="Basic and acidic residues" evidence="2">
    <location>
        <begin position="213"/>
        <end position="222"/>
    </location>
</feature>
<protein>
    <recommendedName>
        <fullName evidence="3">Zn(2)-C6 fungal-type domain-containing protein</fullName>
    </recommendedName>
</protein>
<dbReference type="SUPFAM" id="SSF57701">
    <property type="entry name" value="Zn2/Cys6 DNA-binding domain"/>
    <property type="match status" value="1"/>
</dbReference>
<dbReference type="AlphaFoldDB" id="A0A8H5V971"/>
<dbReference type="OrthoDB" id="5098262at2759"/>
<sequence length="587" mass="66668">MNRNARDTLRYTENSLDDQDGLNDSGNTDLQLQESHPSTIQYLDLIQADLFDDIAPFDFNDITTSTPDQLLDEPNPLYHGLFPMDATNLISPALNRLLIHSSNAMLNKTPELGNSSSLGIEGNANAQWPLTPVLGEWFSAEPTVVLSRECETVALAASGDVTSSAPVTGHSARRRPRSPSPDDIEKKMASSMFCFRVEVPESSSSRPAKKMRKPNDDQRRKEIAQVRKKGACLRCRLQSLKCDKETPCSDCVRVSGEVHLCKAICERFNLRESIAFRIGNSKFNQETATVRPYPNWTPSSAPRVMTLMRPGQVSSNWPKGDGVPTLQVLVREFIPSSADITAERWRSATTAALLDWVDNNFEYYARDMTSQTGDFLIGVTFDEALRYVSKNPNSMVKSALQLWVGARMAQEFFCIVENNDFNIDVVDDANSIHHGQCPIPPVLDHQLDVLMIQEMIRIKDQIMSEIERILKGRHSRSKWFEVYLTIFVLLTNLQFMQRYVFSAQNLVSHFRYGLKGPVPFTLDWDKENVKKLGELDKDGVKYVKYVSAIVQRRMDEFRENAERVKRNEFKGDMFWLSQLFVDPNAED</sequence>
<dbReference type="Pfam" id="PF00172">
    <property type="entry name" value="Zn_clus"/>
    <property type="match status" value="1"/>
</dbReference>
<dbReference type="InterPro" id="IPR001138">
    <property type="entry name" value="Zn2Cys6_DnaBD"/>
</dbReference>
<dbReference type="CDD" id="cd00067">
    <property type="entry name" value="GAL4"/>
    <property type="match status" value="1"/>
</dbReference>
<gene>
    <name evidence="4" type="ORF">FTJAE_13444</name>
</gene>
<proteinExistence type="predicted"/>
<name>A0A8H5V971_9HYPO</name>
<evidence type="ECO:0000256" key="2">
    <source>
        <dbReference type="SAM" id="MobiDB-lite"/>
    </source>
</evidence>
<keyword evidence="5" id="KW-1185">Reference proteome</keyword>
<dbReference type="RefSeq" id="XP_037199533.1">
    <property type="nucleotide sequence ID" value="XM_037346588.1"/>
</dbReference>
<organism evidence="4 5">
    <name type="scientific">Fusarium tjaetaba</name>
    <dbReference type="NCBI Taxonomy" id="1567544"/>
    <lineage>
        <taxon>Eukaryota</taxon>
        <taxon>Fungi</taxon>
        <taxon>Dikarya</taxon>
        <taxon>Ascomycota</taxon>
        <taxon>Pezizomycotina</taxon>
        <taxon>Sordariomycetes</taxon>
        <taxon>Hypocreomycetidae</taxon>
        <taxon>Hypocreales</taxon>
        <taxon>Nectriaceae</taxon>
        <taxon>Fusarium</taxon>
        <taxon>Fusarium fujikuroi species complex</taxon>
    </lineage>
</organism>
<reference evidence="4 5" key="1">
    <citation type="submission" date="2020-05" db="EMBL/GenBank/DDBJ databases">
        <title>Identification and distribution of gene clusters putatively required for synthesis of sphingolipid metabolism inhibitors in phylogenetically diverse species of the filamentous fungus Fusarium.</title>
        <authorList>
            <person name="Kim H.-S."/>
            <person name="Busman M."/>
            <person name="Brown D.W."/>
            <person name="Divon H."/>
            <person name="Uhlig S."/>
            <person name="Proctor R.H."/>
        </authorList>
    </citation>
    <scope>NUCLEOTIDE SEQUENCE [LARGE SCALE GENOMIC DNA]</scope>
    <source>
        <strain evidence="4 5">NRRL 66243</strain>
    </source>
</reference>
<dbReference type="Gene3D" id="4.10.240.10">
    <property type="entry name" value="Zn(2)-C6 fungal-type DNA-binding domain"/>
    <property type="match status" value="1"/>
</dbReference>
<dbReference type="GO" id="GO:0000981">
    <property type="term" value="F:DNA-binding transcription factor activity, RNA polymerase II-specific"/>
    <property type="evidence" value="ECO:0007669"/>
    <property type="project" value="InterPro"/>
</dbReference>
<dbReference type="PANTHER" id="PTHR35392:SF3">
    <property type="entry name" value="ZN(2)-C6 FUNGAL-TYPE DOMAIN-CONTAINING PROTEIN"/>
    <property type="match status" value="1"/>
</dbReference>
<feature type="region of interest" description="Disordered" evidence="2">
    <location>
        <begin position="1"/>
        <end position="29"/>
    </location>
</feature>
<evidence type="ECO:0000256" key="1">
    <source>
        <dbReference type="ARBA" id="ARBA00023242"/>
    </source>
</evidence>
<feature type="region of interest" description="Disordered" evidence="2">
    <location>
        <begin position="199"/>
        <end position="222"/>
    </location>
</feature>
<keyword evidence="1" id="KW-0539">Nucleus</keyword>
<evidence type="ECO:0000313" key="5">
    <source>
        <dbReference type="Proteomes" id="UP000530670"/>
    </source>
</evidence>
<dbReference type="InterPro" id="IPR036864">
    <property type="entry name" value="Zn2-C6_fun-type_DNA-bd_sf"/>
</dbReference>
<dbReference type="InterPro" id="IPR052973">
    <property type="entry name" value="Fungal_sec-metab_reg_TF"/>
</dbReference>
<dbReference type="PANTHER" id="PTHR35392">
    <property type="entry name" value="ZN(II)2CYS6 TRANSCRIPTION FACTOR (EUROFUNG)-RELATED-RELATED"/>
    <property type="match status" value="1"/>
</dbReference>
<dbReference type="GeneID" id="59298858"/>